<evidence type="ECO:0000256" key="1">
    <source>
        <dbReference type="SAM" id="MobiDB-lite"/>
    </source>
</evidence>
<evidence type="ECO:0000313" key="3">
    <source>
        <dbReference type="Proteomes" id="UP000001058"/>
    </source>
</evidence>
<dbReference type="Proteomes" id="UP000001058">
    <property type="component" value="Unassembled WGS sequence"/>
</dbReference>
<proteinExistence type="predicted"/>
<feature type="region of interest" description="Disordered" evidence="1">
    <location>
        <begin position="1"/>
        <end position="45"/>
    </location>
</feature>
<gene>
    <name evidence="2" type="ORF">VOLCADRAFT_98147</name>
</gene>
<sequence length="106" mass="10772">MERRLGTALASENSTPHPTCVSNSTYDVPSTSTRPEWQYHPPPSPAAVTAGCALLPAAFDPRAIVRPAPNPSPAVFFGLPLLTGRRGGGGGAAALNASVPVPGDKG</sequence>
<accession>D8UEK3</accession>
<protein>
    <submittedName>
        <fullName evidence="2">Uncharacterized protein</fullName>
    </submittedName>
</protein>
<name>D8UEK3_VOLCA</name>
<reference evidence="2 3" key="1">
    <citation type="journal article" date="2010" name="Science">
        <title>Genomic analysis of organismal complexity in the multicellular green alga Volvox carteri.</title>
        <authorList>
            <person name="Prochnik S.E."/>
            <person name="Umen J."/>
            <person name="Nedelcu A.M."/>
            <person name="Hallmann A."/>
            <person name="Miller S.M."/>
            <person name="Nishii I."/>
            <person name="Ferris P."/>
            <person name="Kuo A."/>
            <person name="Mitros T."/>
            <person name="Fritz-Laylin L.K."/>
            <person name="Hellsten U."/>
            <person name="Chapman J."/>
            <person name="Simakov O."/>
            <person name="Rensing S.A."/>
            <person name="Terry A."/>
            <person name="Pangilinan J."/>
            <person name="Kapitonov V."/>
            <person name="Jurka J."/>
            <person name="Salamov A."/>
            <person name="Shapiro H."/>
            <person name="Schmutz J."/>
            <person name="Grimwood J."/>
            <person name="Lindquist E."/>
            <person name="Lucas S."/>
            <person name="Grigoriev I.V."/>
            <person name="Schmitt R."/>
            <person name="Kirk D."/>
            <person name="Rokhsar D.S."/>
        </authorList>
    </citation>
    <scope>NUCLEOTIDE SEQUENCE [LARGE SCALE GENOMIC DNA]</scope>
    <source>
        <strain evidence="3">f. Nagariensis / Eve</strain>
    </source>
</reference>
<dbReference type="RefSeq" id="XP_002957056.1">
    <property type="nucleotide sequence ID" value="XM_002957010.1"/>
</dbReference>
<feature type="compositionally biased region" description="Polar residues" evidence="1">
    <location>
        <begin position="10"/>
        <end position="35"/>
    </location>
</feature>
<dbReference type="AlphaFoldDB" id="D8UEK3"/>
<feature type="region of interest" description="Disordered" evidence="1">
    <location>
        <begin position="87"/>
        <end position="106"/>
    </location>
</feature>
<dbReference type="EMBL" id="GL378389">
    <property type="protein sequence ID" value="EFJ41858.1"/>
    <property type="molecule type" value="Genomic_DNA"/>
</dbReference>
<keyword evidence="3" id="KW-1185">Reference proteome</keyword>
<dbReference type="GeneID" id="9622867"/>
<dbReference type="InParanoid" id="D8UEK3"/>
<evidence type="ECO:0000313" key="2">
    <source>
        <dbReference type="EMBL" id="EFJ41858.1"/>
    </source>
</evidence>
<organism evidence="3">
    <name type="scientific">Volvox carteri f. nagariensis</name>
    <dbReference type="NCBI Taxonomy" id="3068"/>
    <lineage>
        <taxon>Eukaryota</taxon>
        <taxon>Viridiplantae</taxon>
        <taxon>Chlorophyta</taxon>
        <taxon>core chlorophytes</taxon>
        <taxon>Chlorophyceae</taxon>
        <taxon>CS clade</taxon>
        <taxon>Chlamydomonadales</taxon>
        <taxon>Volvocaceae</taxon>
        <taxon>Volvox</taxon>
    </lineage>
</organism>
<dbReference type="KEGG" id="vcn:VOLCADRAFT_98147"/>